<keyword evidence="2 5" id="KW-0812">Transmembrane</keyword>
<dbReference type="RefSeq" id="WP_021236071.1">
    <property type="nucleotide sequence ID" value="NZ_ATHL01000151.1"/>
</dbReference>
<dbReference type="InterPro" id="IPR051598">
    <property type="entry name" value="TSUP/Inactive_protease-like"/>
</dbReference>
<keyword evidence="7" id="KW-1185">Reference proteome</keyword>
<organism evidence="6 7">
    <name type="scientific">Novosphingobium lindaniclasticum LE124</name>
    <dbReference type="NCBI Taxonomy" id="1096930"/>
    <lineage>
        <taxon>Bacteria</taxon>
        <taxon>Pseudomonadati</taxon>
        <taxon>Pseudomonadota</taxon>
        <taxon>Alphaproteobacteria</taxon>
        <taxon>Sphingomonadales</taxon>
        <taxon>Sphingomonadaceae</taxon>
        <taxon>Novosphingobium</taxon>
    </lineage>
</organism>
<evidence type="ECO:0000256" key="4">
    <source>
        <dbReference type="ARBA" id="ARBA00023136"/>
    </source>
</evidence>
<name>T0IEB1_9SPHN</name>
<dbReference type="PANTHER" id="PTHR43701">
    <property type="entry name" value="MEMBRANE TRANSPORTER PROTEIN MJ0441-RELATED"/>
    <property type="match status" value="1"/>
</dbReference>
<dbReference type="AlphaFoldDB" id="T0IEB1"/>
<feature type="transmembrane region" description="Helical" evidence="5">
    <location>
        <begin position="240"/>
        <end position="265"/>
    </location>
</feature>
<reference evidence="6 7" key="1">
    <citation type="journal article" date="2013" name="Genome Announc.">
        <title>Genome Sequence of Novosphingobium lindaniclasticum LE124T, Isolated from a Hexachlorocyclohexane Dumpsite.</title>
        <authorList>
            <person name="Saxena A."/>
            <person name="Nayyar N."/>
            <person name="Sangwan N."/>
            <person name="Kumari R."/>
            <person name="Khurana J.P."/>
            <person name="Lal R."/>
        </authorList>
    </citation>
    <scope>NUCLEOTIDE SEQUENCE [LARGE SCALE GENOMIC DNA]</scope>
    <source>
        <strain evidence="6 7">LE124</strain>
    </source>
</reference>
<sequence length="267" mass="27770">MIDASVLSLDMIPWSDLAPFIVAGFLAQLVDSGLGMGFGVLANSLLVLLGLPPGAASAVTHRVEGFTSGASGLAHALQRNVDWPLFGRLVLPGILGGLLGVWVLTSVSMAILRPAVLAYLAAVGLYLIWRGPRRPQSYRRMKLVGPLGLFAGFLDASGGGWGPMVTGNLMAQGMTPRMAIGTANAAEFFVSVTVLTAFIGRLGFHSFTIAASGLLIGGIVAAPCGAFVTRRISPRRLMELTGAILVALSLGGLVSLMFSPIPLFARL</sequence>
<comment type="subcellular location">
    <subcellularLocation>
        <location evidence="5">Cell membrane</location>
        <topology evidence="5">Multi-pass membrane protein</topology>
    </subcellularLocation>
    <subcellularLocation>
        <location evidence="1">Membrane</location>
        <topology evidence="1">Multi-pass membrane protein</topology>
    </subcellularLocation>
</comment>
<keyword evidence="4 5" id="KW-0472">Membrane</keyword>
<gene>
    <name evidence="6" type="ORF">L284_22030</name>
</gene>
<evidence type="ECO:0000256" key="2">
    <source>
        <dbReference type="ARBA" id="ARBA00022692"/>
    </source>
</evidence>
<dbReference type="Proteomes" id="UP000015527">
    <property type="component" value="Unassembled WGS sequence"/>
</dbReference>
<feature type="transmembrane region" description="Helical" evidence="5">
    <location>
        <begin position="206"/>
        <end position="228"/>
    </location>
</feature>
<comment type="caution">
    <text evidence="6">The sequence shown here is derived from an EMBL/GenBank/DDBJ whole genome shotgun (WGS) entry which is preliminary data.</text>
</comment>
<feature type="transmembrane region" description="Helical" evidence="5">
    <location>
        <begin position="110"/>
        <end position="129"/>
    </location>
</feature>
<accession>T0IEB1</accession>
<comment type="similarity">
    <text evidence="5">Belongs to the 4-toluene sulfonate uptake permease (TSUP) (TC 2.A.102) family.</text>
</comment>
<dbReference type="eggNOG" id="COG0730">
    <property type="taxonomic scope" value="Bacteria"/>
</dbReference>
<evidence type="ECO:0000313" key="6">
    <source>
        <dbReference type="EMBL" id="EQB08004.1"/>
    </source>
</evidence>
<feature type="transmembrane region" description="Helical" evidence="5">
    <location>
        <begin position="85"/>
        <end position="104"/>
    </location>
</feature>
<feature type="transmembrane region" description="Helical" evidence="5">
    <location>
        <begin position="20"/>
        <end position="42"/>
    </location>
</feature>
<dbReference type="OrthoDB" id="45564at2"/>
<proteinExistence type="inferred from homology"/>
<keyword evidence="5" id="KW-1003">Cell membrane</keyword>
<evidence type="ECO:0000256" key="1">
    <source>
        <dbReference type="ARBA" id="ARBA00004141"/>
    </source>
</evidence>
<evidence type="ECO:0000256" key="3">
    <source>
        <dbReference type="ARBA" id="ARBA00022989"/>
    </source>
</evidence>
<evidence type="ECO:0000313" key="7">
    <source>
        <dbReference type="Proteomes" id="UP000015527"/>
    </source>
</evidence>
<dbReference type="Pfam" id="PF01925">
    <property type="entry name" value="TauE"/>
    <property type="match status" value="1"/>
</dbReference>
<dbReference type="GO" id="GO:0005886">
    <property type="term" value="C:plasma membrane"/>
    <property type="evidence" value="ECO:0007669"/>
    <property type="project" value="UniProtKB-SubCell"/>
</dbReference>
<evidence type="ECO:0000256" key="5">
    <source>
        <dbReference type="RuleBase" id="RU363041"/>
    </source>
</evidence>
<dbReference type="PANTHER" id="PTHR43701:SF12">
    <property type="entry name" value="MEMBRANE TRANSPORTER PROTEIN YTNM-RELATED"/>
    <property type="match status" value="1"/>
</dbReference>
<dbReference type="PATRIC" id="fig|1096930.3.peg.4331"/>
<dbReference type="InterPro" id="IPR002781">
    <property type="entry name" value="TM_pro_TauE-like"/>
</dbReference>
<dbReference type="EMBL" id="ATHL01000151">
    <property type="protein sequence ID" value="EQB08004.1"/>
    <property type="molecule type" value="Genomic_DNA"/>
</dbReference>
<keyword evidence="3 5" id="KW-1133">Transmembrane helix</keyword>
<protein>
    <recommendedName>
        <fullName evidence="5">Probable membrane transporter protein</fullName>
    </recommendedName>
</protein>